<dbReference type="STRING" id="941907.SAMN06295910_2517"/>
<dbReference type="InterPro" id="IPR012997">
    <property type="entry name" value="RplA"/>
</dbReference>
<evidence type="ECO:0000256" key="4">
    <source>
        <dbReference type="RuleBase" id="RU003495"/>
    </source>
</evidence>
<gene>
    <name evidence="3" type="primary">rlpA</name>
    <name evidence="6" type="ORF">SAMN06295910_2517</name>
</gene>
<dbReference type="AlphaFoldDB" id="A0A1X7GYY8"/>
<feature type="domain" description="RlpA-like protein double-psi beta-barrel" evidence="5">
    <location>
        <begin position="85"/>
        <end position="172"/>
    </location>
</feature>
<evidence type="ECO:0000259" key="5">
    <source>
        <dbReference type="Pfam" id="PF03330"/>
    </source>
</evidence>
<comment type="similarity">
    <text evidence="3 4">Belongs to the RlpA family.</text>
</comment>
<keyword evidence="6" id="KW-0449">Lipoprotein</keyword>
<dbReference type="InterPro" id="IPR036908">
    <property type="entry name" value="RlpA-like_sf"/>
</dbReference>
<dbReference type="EMBL" id="LT840185">
    <property type="protein sequence ID" value="SMF76955.1"/>
    <property type="molecule type" value="Genomic_DNA"/>
</dbReference>
<dbReference type="NCBIfam" id="TIGR00413">
    <property type="entry name" value="rlpA"/>
    <property type="match status" value="1"/>
</dbReference>
<accession>A0A1X7GYY8</accession>
<comment type="function">
    <text evidence="3">Lytic transglycosylase with a strong preference for naked glycan strands that lack stem peptides.</text>
</comment>
<reference evidence="7" key="1">
    <citation type="submission" date="2017-04" db="EMBL/GenBank/DDBJ databases">
        <authorList>
            <person name="Varghese N."/>
            <person name="Submissions S."/>
        </authorList>
    </citation>
    <scope>NUCLEOTIDE SEQUENCE [LARGE SCALE GENOMIC DNA]</scope>
    <source>
        <strain evidence="7">Dd16</strain>
    </source>
</reference>
<evidence type="ECO:0000313" key="6">
    <source>
        <dbReference type="EMBL" id="SMF76955.1"/>
    </source>
</evidence>
<proteinExistence type="inferred from homology"/>
<dbReference type="Gene3D" id="2.40.40.10">
    <property type="entry name" value="RlpA-like domain"/>
    <property type="match status" value="1"/>
</dbReference>
<dbReference type="Proteomes" id="UP000192934">
    <property type="component" value="Chromosome I"/>
</dbReference>
<dbReference type="CDD" id="cd22268">
    <property type="entry name" value="DPBB_RlpA-like"/>
    <property type="match status" value="1"/>
</dbReference>
<dbReference type="SUPFAM" id="SSF50685">
    <property type="entry name" value="Barwin-like endoglucanases"/>
    <property type="match status" value="1"/>
</dbReference>
<dbReference type="Pfam" id="PF03330">
    <property type="entry name" value="DPBB_1"/>
    <property type="match status" value="1"/>
</dbReference>
<organism evidence="6 7">
    <name type="scientific">Allosphingosinicella indica</name>
    <dbReference type="NCBI Taxonomy" id="941907"/>
    <lineage>
        <taxon>Bacteria</taxon>
        <taxon>Pseudomonadati</taxon>
        <taxon>Pseudomonadota</taxon>
        <taxon>Alphaproteobacteria</taxon>
        <taxon>Sphingomonadales</taxon>
        <taxon>Sphingomonadaceae</taxon>
        <taxon>Allosphingosinicella</taxon>
    </lineage>
</organism>
<dbReference type="GO" id="GO:0071555">
    <property type="term" value="P:cell wall organization"/>
    <property type="evidence" value="ECO:0007669"/>
    <property type="project" value="UniProtKB-KW"/>
</dbReference>
<dbReference type="GO" id="GO:0000270">
    <property type="term" value="P:peptidoglycan metabolic process"/>
    <property type="evidence" value="ECO:0007669"/>
    <property type="project" value="UniProtKB-UniRule"/>
</dbReference>
<protein>
    <recommendedName>
        <fullName evidence="3">Endolytic peptidoglycan transglycosylase RlpA</fullName>
        <ecNumber evidence="3">4.2.2.-</ecNumber>
    </recommendedName>
</protein>
<dbReference type="RefSeq" id="WP_280173569.1">
    <property type="nucleotide sequence ID" value="NZ_LT840185.1"/>
</dbReference>
<keyword evidence="3" id="KW-0732">Signal</keyword>
<evidence type="ECO:0000256" key="2">
    <source>
        <dbReference type="ARBA" id="ARBA00023316"/>
    </source>
</evidence>
<feature type="chain" id="PRO_5013404952" description="Endolytic peptidoglycan transglycosylase RlpA" evidence="3">
    <location>
        <begin position="31"/>
        <end position="177"/>
    </location>
</feature>
<dbReference type="GO" id="GO:0008932">
    <property type="term" value="F:lytic endotransglycosylase activity"/>
    <property type="evidence" value="ECO:0007669"/>
    <property type="project" value="UniProtKB-UniRule"/>
</dbReference>
<evidence type="ECO:0000313" key="7">
    <source>
        <dbReference type="Proteomes" id="UP000192934"/>
    </source>
</evidence>
<keyword evidence="2 3" id="KW-0961">Cell wall biogenesis/degradation</keyword>
<dbReference type="InterPro" id="IPR009009">
    <property type="entry name" value="RlpA-like_DPBB"/>
</dbReference>
<dbReference type="HAMAP" id="MF_02071">
    <property type="entry name" value="RlpA"/>
    <property type="match status" value="1"/>
</dbReference>
<keyword evidence="7" id="KW-1185">Reference proteome</keyword>
<dbReference type="InterPro" id="IPR034718">
    <property type="entry name" value="RlpA"/>
</dbReference>
<keyword evidence="1 3" id="KW-0456">Lyase</keyword>
<sequence precursor="true">MAGMATQQTLLRAISLMAIAAIGIAGPAQADMTQAAAAEMSAAERLDTPKLDMLLADDDALTMSDAIDSDDASDDEVAVYEAVGSGEASFYGAELAGNRTANGERFDPGALTAAHRTLPMGSKLRVTNLGNGKSVIVRINDRGPFVKKRLIDVSRAAAEKINMVRAGKAMVKLELLR</sequence>
<dbReference type="EC" id="4.2.2.-" evidence="3"/>
<evidence type="ECO:0000256" key="1">
    <source>
        <dbReference type="ARBA" id="ARBA00023239"/>
    </source>
</evidence>
<dbReference type="PANTHER" id="PTHR34183:SF8">
    <property type="entry name" value="ENDOLYTIC PEPTIDOGLYCAN TRANSGLYCOSYLASE RLPA-RELATED"/>
    <property type="match status" value="1"/>
</dbReference>
<dbReference type="PANTHER" id="PTHR34183">
    <property type="entry name" value="ENDOLYTIC PEPTIDOGLYCAN TRANSGLYCOSYLASE RLPA"/>
    <property type="match status" value="1"/>
</dbReference>
<name>A0A1X7GYY8_9SPHN</name>
<evidence type="ECO:0000256" key="3">
    <source>
        <dbReference type="HAMAP-Rule" id="MF_02071"/>
    </source>
</evidence>
<feature type="signal peptide" evidence="3">
    <location>
        <begin position="1"/>
        <end position="30"/>
    </location>
</feature>